<dbReference type="Proteomes" id="UP000694867">
    <property type="component" value="Unplaced"/>
</dbReference>
<dbReference type="InterPro" id="IPR008584">
    <property type="entry name" value="CXXC_Zn-binding_euk"/>
</dbReference>
<evidence type="ECO:0000313" key="4">
    <source>
        <dbReference type="Proteomes" id="UP000694867"/>
    </source>
</evidence>
<dbReference type="RefSeq" id="XP_003738986.1">
    <property type="nucleotide sequence ID" value="XM_003738938.1"/>
</dbReference>
<keyword evidence="3" id="KW-0862">Zinc</keyword>
<gene>
    <name evidence="5" type="primary">LOC100905610</name>
</gene>
<keyword evidence="4" id="KW-1185">Reference proteome</keyword>
<sequence>MVKIALELNANLENLVHLEPADDSFVWYLKVKCGGCGEVNDNWVSVELESRQDIPGSRGDANLVIKCKLCSRTNTLDIITDSRKAYTTSEKSQKIIAFDCRGLELVDFDPRDGWVAKTEEGKVFDEVDLTEKEWTDYDEKKQQTVGVYEVKWSFKKL</sequence>
<dbReference type="Pfam" id="PF05907">
    <property type="entry name" value="CXXC_Zn-b_euk"/>
    <property type="match status" value="1"/>
</dbReference>
<organism evidence="4 5">
    <name type="scientific">Galendromus occidentalis</name>
    <name type="common">western predatory mite</name>
    <dbReference type="NCBI Taxonomy" id="34638"/>
    <lineage>
        <taxon>Eukaryota</taxon>
        <taxon>Metazoa</taxon>
        <taxon>Ecdysozoa</taxon>
        <taxon>Arthropoda</taxon>
        <taxon>Chelicerata</taxon>
        <taxon>Arachnida</taxon>
        <taxon>Acari</taxon>
        <taxon>Parasitiformes</taxon>
        <taxon>Mesostigmata</taxon>
        <taxon>Gamasina</taxon>
        <taxon>Phytoseioidea</taxon>
        <taxon>Phytoseiidae</taxon>
        <taxon>Typhlodrominae</taxon>
        <taxon>Galendromus</taxon>
    </lineage>
</organism>
<dbReference type="AlphaFoldDB" id="A0AAJ6QNM2"/>
<dbReference type="PANTHER" id="PTHR12857">
    <property type="entry name" value="CXXC MOTIF CONTAINING ZINC BINDING PROTEIN"/>
    <property type="match status" value="1"/>
</dbReference>
<dbReference type="SUPFAM" id="SSF141678">
    <property type="entry name" value="MAL13P1.257-like"/>
    <property type="match status" value="1"/>
</dbReference>
<reference evidence="5" key="1">
    <citation type="submission" date="2025-08" db="UniProtKB">
        <authorList>
            <consortium name="RefSeq"/>
        </authorList>
    </citation>
    <scope>IDENTIFICATION</scope>
</reference>
<name>A0AAJ6QNM2_9ACAR</name>
<evidence type="ECO:0000256" key="1">
    <source>
        <dbReference type="ARBA" id="ARBA00007818"/>
    </source>
</evidence>
<dbReference type="KEGG" id="goe:100905610"/>
<protein>
    <submittedName>
        <fullName evidence="5">CXXC motif containing zinc binding protein</fullName>
    </submittedName>
</protein>
<evidence type="ECO:0000256" key="3">
    <source>
        <dbReference type="ARBA" id="ARBA00022833"/>
    </source>
</evidence>
<evidence type="ECO:0000256" key="2">
    <source>
        <dbReference type="ARBA" id="ARBA00022723"/>
    </source>
</evidence>
<proteinExistence type="inferred from homology"/>
<dbReference type="GeneID" id="100905610"/>
<keyword evidence="2" id="KW-0479">Metal-binding</keyword>
<accession>A0AAJ6QNM2</accession>
<comment type="similarity">
    <text evidence="1">Belongs to the UPF0587 family.</text>
</comment>
<evidence type="ECO:0000313" key="5">
    <source>
        <dbReference type="RefSeq" id="XP_003738986.1"/>
    </source>
</evidence>
<dbReference type="GO" id="GO:0008270">
    <property type="term" value="F:zinc ion binding"/>
    <property type="evidence" value="ECO:0007669"/>
    <property type="project" value="TreeGrafter"/>
</dbReference>
<dbReference type="PANTHER" id="PTHR12857:SF0">
    <property type="entry name" value="CXXC MOTIF CONTAINING ZINC BINDING PROTEIN"/>
    <property type="match status" value="1"/>
</dbReference>